<dbReference type="EMBL" id="NBYY01000039">
    <property type="protein sequence ID" value="PCS21150.1"/>
    <property type="molecule type" value="Genomic_DNA"/>
</dbReference>
<evidence type="ECO:0000256" key="6">
    <source>
        <dbReference type="ARBA" id="ARBA00022519"/>
    </source>
</evidence>
<evidence type="ECO:0000259" key="15">
    <source>
        <dbReference type="Pfam" id="PF04413"/>
    </source>
</evidence>
<evidence type="ECO:0000256" key="12">
    <source>
        <dbReference type="PIRSR" id="PIRSR639901-2"/>
    </source>
</evidence>
<keyword evidence="13" id="KW-0448">Lipopolysaccharide biosynthesis</keyword>
<evidence type="ECO:0000256" key="8">
    <source>
        <dbReference type="ARBA" id="ARBA00022968"/>
    </source>
</evidence>
<dbReference type="InterPro" id="IPR001296">
    <property type="entry name" value="Glyco_trans_1"/>
</dbReference>
<dbReference type="OrthoDB" id="9789797at2"/>
<dbReference type="UniPathway" id="UPA00958"/>
<dbReference type="InterPro" id="IPR038107">
    <property type="entry name" value="Glycos_transf_N_sf"/>
</dbReference>
<proteinExistence type="inferred from homology"/>
<feature type="active site" description="Proton acceptor" evidence="11">
    <location>
        <position position="59"/>
    </location>
</feature>
<feature type="domain" description="Glycosyl transferase family 1" evidence="14">
    <location>
        <begin position="235"/>
        <end position="399"/>
    </location>
</feature>
<keyword evidence="13" id="KW-1003">Cell membrane</keyword>
<protein>
    <recommendedName>
        <fullName evidence="5 13">3-deoxy-D-manno-octulosonic acid transferase</fullName>
        <shortName evidence="13">Kdo transferase</shortName>
        <ecNumber evidence="4 13">2.4.99.12</ecNumber>
    </recommendedName>
    <alternativeName>
        <fullName evidence="9 13">Lipid IV(A) 3-deoxy-D-manno-octulosonic acid transferase</fullName>
    </alternativeName>
</protein>
<evidence type="ECO:0000256" key="4">
    <source>
        <dbReference type="ARBA" id="ARBA00012621"/>
    </source>
</evidence>
<evidence type="ECO:0000256" key="7">
    <source>
        <dbReference type="ARBA" id="ARBA00022679"/>
    </source>
</evidence>
<comment type="catalytic activity">
    <reaction evidence="10 13">
        <text>lipid IVA (E. coli) + CMP-3-deoxy-beta-D-manno-octulosonate = alpha-Kdo-(2-&gt;6)-lipid IVA (E. coli) + CMP + H(+)</text>
        <dbReference type="Rhea" id="RHEA:28066"/>
        <dbReference type="ChEBI" id="CHEBI:15378"/>
        <dbReference type="ChEBI" id="CHEBI:58603"/>
        <dbReference type="ChEBI" id="CHEBI:60364"/>
        <dbReference type="ChEBI" id="CHEBI:60377"/>
        <dbReference type="ChEBI" id="CHEBI:85987"/>
        <dbReference type="EC" id="2.4.99.12"/>
    </reaction>
</comment>
<comment type="similarity">
    <text evidence="3">Belongs to the glycosyltransferase group 1 family. Glycosyltransferase 30 subfamily.</text>
</comment>
<keyword evidence="7 13" id="KW-0808">Transferase</keyword>
<dbReference type="AlphaFoldDB" id="A0A2A5SZ41"/>
<organism evidence="16 17">
    <name type="scientific">Candidatus Enterovibrio escicola</name>
    <dbReference type="NCBI Taxonomy" id="1927127"/>
    <lineage>
        <taxon>Bacteria</taxon>
        <taxon>Pseudomonadati</taxon>
        <taxon>Pseudomonadota</taxon>
        <taxon>Gammaproteobacteria</taxon>
        <taxon>Vibrionales</taxon>
        <taxon>Vibrionaceae</taxon>
        <taxon>Enterovibrio</taxon>
    </lineage>
</organism>
<dbReference type="InterPro" id="IPR007507">
    <property type="entry name" value="Glycos_transf_N"/>
</dbReference>
<accession>A0A2A5SZ41</accession>
<dbReference type="FunFam" id="3.40.50.2000:FF:000032">
    <property type="entry name" value="3-deoxy-D-manno-octulosonic acid transferase"/>
    <property type="match status" value="1"/>
</dbReference>
<dbReference type="GO" id="GO:0009244">
    <property type="term" value="P:lipopolysaccharide core region biosynthetic process"/>
    <property type="evidence" value="ECO:0007669"/>
    <property type="project" value="UniProtKB-UniRule"/>
</dbReference>
<dbReference type="PANTHER" id="PTHR42755:SF1">
    <property type="entry name" value="3-DEOXY-D-MANNO-OCTULOSONIC ACID TRANSFERASE, MITOCHONDRIAL-RELATED"/>
    <property type="match status" value="1"/>
</dbReference>
<comment type="pathway">
    <text evidence="2 13">Bacterial outer membrane biogenesis; LPS core biosynthesis.</text>
</comment>
<gene>
    <name evidence="16" type="ORF">BTN49_3297</name>
</gene>
<dbReference type="Gene3D" id="3.40.50.11720">
    <property type="entry name" value="3-Deoxy-D-manno-octulosonic-acid transferase, N-terminal domain"/>
    <property type="match status" value="1"/>
</dbReference>
<dbReference type="NCBIfam" id="NF004388">
    <property type="entry name" value="PRK05749.1-4"/>
    <property type="match status" value="1"/>
</dbReference>
<sequence>MSLLYSLLLAISTPFLLFGLYRSQDGKPNVGKRWGEHFGFTPKLTKTSPIWIHAVSVGEVIAAKPLILALKKKYPYQIILVTTTTATGADIVAGLGNGIVHRYMPIDFTFAVKHFLKRINPKIMLIMETELWPNTLVTVNKAGIPVIVINARLSERAMHNYQKIQPLFNILSKNIDHILCQFENDAHRFIQLGVAKNKVSVSGSVKFDLPFFDETIEAVTTLKHQLKGRPVWIAASTHEGEDEILLDAHRAVLDKIPNSVMILVPRHPERFNDVATLIKQKVFSQIRRSTHQPITEKTHVYLGDTMGEMMILLAVSNVVFMAGSLVDKKVGGHNFLEPASLSQPLITGSSYFNFQVIADQLIAVGACTVSDNVQEIAETVIERFNNPIQRQILGDAARNIVNKNRGAVSKTLETIAMWITPSEE</sequence>
<dbReference type="Pfam" id="PF04413">
    <property type="entry name" value="Glycos_transf_N"/>
    <property type="match status" value="1"/>
</dbReference>
<dbReference type="Gene3D" id="3.40.50.2000">
    <property type="entry name" value="Glycogen Phosphorylase B"/>
    <property type="match status" value="1"/>
</dbReference>
<dbReference type="RefSeq" id="WP_097357421.1">
    <property type="nucleotide sequence ID" value="NZ_CAWNJE010000020.1"/>
</dbReference>
<feature type="site" description="Transition state stabilizer" evidence="12">
    <location>
        <position position="206"/>
    </location>
</feature>
<evidence type="ECO:0000256" key="2">
    <source>
        <dbReference type="ARBA" id="ARBA00004713"/>
    </source>
</evidence>
<evidence type="ECO:0000313" key="17">
    <source>
        <dbReference type="Proteomes" id="UP000219020"/>
    </source>
</evidence>
<keyword evidence="8" id="KW-0735">Signal-anchor</keyword>
<keyword evidence="6" id="KW-0997">Cell inner membrane</keyword>
<comment type="subcellular location">
    <subcellularLocation>
        <location evidence="1">Cell inner membrane</location>
        <topology evidence="1">Single-pass membrane protein</topology>
        <orientation evidence="1">Cytoplasmic side</orientation>
    </subcellularLocation>
    <subcellularLocation>
        <location evidence="13">Cell membrane</location>
    </subcellularLocation>
</comment>
<dbReference type="GO" id="GO:0009245">
    <property type="term" value="P:lipid A biosynthetic process"/>
    <property type="evidence" value="ECO:0007669"/>
    <property type="project" value="TreeGrafter"/>
</dbReference>
<name>A0A2A5SZ41_9GAMM</name>
<keyword evidence="17" id="KW-1185">Reference proteome</keyword>
<dbReference type="Proteomes" id="UP000219020">
    <property type="component" value="Unassembled WGS sequence"/>
</dbReference>
<comment type="function">
    <text evidence="13">Involved in lipopolysaccharide (LPS) biosynthesis. Catalyzes the transfer of 3-deoxy-D-manno-octulosonate (Kdo) residue(s) from CMP-Kdo to lipid IV(A), the tetraacyldisaccharide-1,4'-bisphosphate precursor of lipid A.</text>
</comment>
<evidence type="ECO:0000259" key="14">
    <source>
        <dbReference type="Pfam" id="PF00534"/>
    </source>
</evidence>
<evidence type="ECO:0000256" key="13">
    <source>
        <dbReference type="RuleBase" id="RU365103"/>
    </source>
</evidence>
<evidence type="ECO:0000313" key="16">
    <source>
        <dbReference type="EMBL" id="PCS21150.1"/>
    </source>
</evidence>
<dbReference type="FunFam" id="3.40.50.11720:FF:000001">
    <property type="entry name" value="3-deoxy-D-manno-octulosonic acid transferase"/>
    <property type="match status" value="1"/>
</dbReference>
<dbReference type="GeneID" id="66952735"/>
<dbReference type="InterPro" id="IPR039901">
    <property type="entry name" value="Kdotransferase"/>
</dbReference>
<evidence type="ECO:0000256" key="3">
    <source>
        <dbReference type="ARBA" id="ARBA00006380"/>
    </source>
</evidence>
<keyword evidence="8" id="KW-0812">Transmembrane</keyword>
<dbReference type="GO" id="GO:0005886">
    <property type="term" value="C:plasma membrane"/>
    <property type="evidence" value="ECO:0007669"/>
    <property type="project" value="UniProtKB-SubCell"/>
</dbReference>
<evidence type="ECO:0000256" key="11">
    <source>
        <dbReference type="PIRSR" id="PIRSR639901-1"/>
    </source>
</evidence>
<keyword evidence="6" id="KW-0472">Membrane</keyword>
<evidence type="ECO:0000256" key="5">
    <source>
        <dbReference type="ARBA" id="ARBA00019077"/>
    </source>
</evidence>
<dbReference type="PANTHER" id="PTHR42755">
    <property type="entry name" value="3-DEOXY-MANNO-OCTULOSONATE CYTIDYLYLTRANSFERASE"/>
    <property type="match status" value="1"/>
</dbReference>
<dbReference type="GO" id="GO:0043842">
    <property type="term" value="F:Kdo transferase activity"/>
    <property type="evidence" value="ECO:0007669"/>
    <property type="project" value="UniProtKB-EC"/>
</dbReference>
<comment type="caution">
    <text evidence="16">The sequence shown here is derived from an EMBL/GenBank/DDBJ whole genome shotgun (WGS) entry which is preliminary data.</text>
</comment>
<evidence type="ECO:0000256" key="1">
    <source>
        <dbReference type="ARBA" id="ARBA00004388"/>
    </source>
</evidence>
<dbReference type="SUPFAM" id="SSF53756">
    <property type="entry name" value="UDP-Glycosyltransferase/glycogen phosphorylase"/>
    <property type="match status" value="1"/>
</dbReference>
<evidence type="ECO:0000256" key="9">
    <source>
        <dbReference type="ARBA" id="ARBA00031445"/>
    </source>
</evidence>
<dbReference type="EC" id="2.4.99.12" evidence="4 13"/>
<reference evidence="17" key="1">
    <citation type="submission" date="2017-04" db="EMBL/GenBank/DDBJ databases">
        <title>Genome evolution of the luminous symbionts of deep sea anglerfish.</title>
        <authorList>
            <person name="Hendry T.A."/>
        </authorList>
    </citation>
    <scope>NUCLEOTIDE SEQUENCE [LARGE SCALE GENOMIC DNA]</scope>
</reference>
<evidence type="ECO:0000256" key="10">
    <source>
        <dbReference type="ARBA" id="ARBA00049183"/>
    </source>
</evidence>
<feature type="domain" description="3-deoxy-D-manno-octulosonic-acid transferase N-terminal" evidence="15">
    <location>
        <begin position="32"/>
        <end position="208"/>
    </location>
</feature>
<dbReference type="Pfam" id="PF00534">
    <property type="entry name" value="Glycos_transf_1"/>
    <property type="match status" value="1"/>
</dbReference>
<feature type="site" description="Transition state stabilizer" evidence="12">
    <location>
        <position position="128"/>
    </location>
</feature>